<dbReference type="HOGENOM" id="CLU_087298_0_1_9"/>
<comment type="caution">
    <text evidence="2">The sequence shown here is derived from an EMBL/GenBank/DDBJ whole genome shotgun (WGS) entry which is preliminary data.</text>
</comment>
<dbReference type="Gene3D" id="1.10.3300.10">
    <property type="entry name" value="Jann2411-like domain"/>
    <property type="match status" value="1"/>
</dbReference>
<keyword evidence="3" id="KW-1185">Reference proteome</keyword>
<sequence length="192" mass="22043">METLWSDFINSEWHDWKGGGRSEDRLEKPSWQSGFLNDWRLRAPVPAADDDIAAMREFREKLHALAVDLAGGGEMGEGAWHLLNQYMKPGTVYREFAADREGSVKLQYRPAMAEWRQVLAEVAASFGQTVSQGEAGRIRVCDNPDCRWIFYDDTRNRTKKYCDDKMCGNLMKVRRFRARKKAEQNSDGDAEA</sequence>
<accession>A0A091A061</accession>
<dbReference type="STRING" id="44252.DJ90_3625"/>
<dbReference type="InterPro" id="IPR023286">
    <property type="entry name" value="ABATE_dom_sf"/>
</dbReference>
<evidence type="ECO:0000313" key="3">
    <source>
        <dbReference type="Proteomes" id="UP000029278"/>
    </source>
</evidence>
<dbReference type="AlphaFoldDB" id="A0A091A061"/>
<dbReference type="InterPro" id="IPR021005">
    <property type="entry name" value="Znf_CGNR"/>
</dbReference>
<dbReference type="SUPFAM" id="SSF160904">
    <property type="entry name" value="Jann2411-like"/>
    <property type="match status" value="1"/>
</dbReference>
<dbReference type="PANTHER" id="PTHR35525">
    <property type="entry name" value="BLL6575 PROTEIN"/>
    <property type="match status" value="1"/>
</dbReference>
<name>A0A091A061_PAEMA</name>
<dbReference type="PATRIC" id="fig|44252.3.peg.2127"/>
<feature type="domain" description="Zinc finger CGNR" evidence="1">
    <location>
        <begin position="137"/>
        <end position="180"/>
    </location>
</feature>
<dbReference type="OrthoDB" id="123307at2"/>
<proteinExistence type="predicted"/>
<dbReference type="Pfam" id="PF11706">
    <property type="entry name" value="zf-CGNR"/>
    <property type="match status" value="1"/>
</dbReference>
<dbReference type="RefSeq" id="WP_036621656.1">
    <property type="nucleotide sequence ID" value="NZ_BOSD01000011.1"/>
</dbReference>
<organism evidence="2 3">
    <name type="scientific">Paenibacillus macerans</name>
    <name type="common">Bacillus macerans</name>
    <dbReference type="NCBI Taxonomy" id="44252"/>
    <lineage>
        <taxon>Bacteria</taxon>
        <taxon>Bacillati</taxon>
        <taxon>Bacillota</taxon>
        <taxon>Bacilli</taxon>
        <taxon>Bacillales</taxon>
        <taxon>Paenibacillaceae</taxon>
        <taxon>Paenibacillus</taxon>
    </lineage>
</organism>
<dbReference type="Pfam" id="PF07336">
    <property type="entry name" value="ABATE"/>
    <property type="match status" value="1"/>
</dbReference>
<evidence type="ECO:0000313" key="2">
    <source>
        <dbReference type="EMBL" id="KFN09711.1"/>
    </source>
</evidence>
<dbReference type="InterPro" id="IPR010852">
    <property type="entry name" value="ABATE"/>
</dbReference>
<gene>
    <name evidence="2" type="ORF">DJ90_3625</name>
</gene>
<evidence type="ECO:0000259" key="1">
    <source>
        <dbReference type="Pfam" id="PF11706"/>
    </source>
</evidence>
<reference evidence="2 3" key="1">
    <citation type="submission" date="2014-04" db="EMBL/GenBank/DDBJ databases">
        <authorList>
            <person name="Bishop-Lilly K.A."/>
            <person name="Broomall S.M."/>
            <person name="Chain P.S."/>
            <person name="Chertkov O."/>
            <person name="Coyne S.R."/>
            <person name="Daligault H.E."/>
            <person name="Davenport K.W."/>
            <person name="Erkkila T."/>
            <person name="Frey K.G."/>
            <person name="Gibbons H.S."/>
            <person name="Gu W."/>
            <person name="Jaissle J."/>
            <person name="Johnson S.L."/>
            <person name="Koroleva G.I."/>
            <person name="Ladner J.T."/>
            <person name="Lo C.-C."/>
            <person name="Minogue T.D."/>
            <person name="Munk C."/>
            <person name="Palacios G.F."/>
            <person name="Redden C.L."/>
            <person name="Rosenzweig C.N."/>
            <person name="Scholz M.B."/>
            <person name="Teshima H."/>
            <person name="Xu Y."/>
        </authorList>
    </citation>
    <scope>NUCLEOTIDE SEQUENCE [LARGE SCALE GENOMIC DNA]</scope>
    <source>
        <strain evidence="2 3">8244</strain>
    </source>
</reference>
<dbReference type="GeneID" id="77006346"/>
<dbReference type="EMBL" id="JMQA01000021">
    <property type="protein sequence ID" value="KFN09711.1"/>
    <property type="molecule type" value="Genomic_DNA"/>
</dbReference>
<protein>
    <recommendedName>
        <fullName evidence="1">Zinc finger CGNR domain-containing protein</fullName>
    </recommendedName>
</protein>
<dbReference type="Proteomes" id="UP000029278">
    <property type="component" value="Unassembled WGS sequence"/>
</dbReference>
<dbReference type="PANTHER" id="PTHR35525:SF3">
    <property type="entry name" value="BLL6575 PROTEIN"/>
    <property type="match status" value="1"/>
</dbReference>